<dbReference type="PROSITE" id="PS00584">
    <property type="entry name" value="PFKB_KINASES_2"/>
    <property type="match status" value="1"/>
</dbReference>
<dbReference type="Gene3D" id="3.40.1190.20">
    <property type="match status" value="1"/>
</dbReference>
<name>A0A9X8UHA7_9FIRM</name>
<sequence length="260" mass="29062">MKVIAVGDACIDLYQKLERYYPTGNCVDFIINIAKYGLESAVVSVVGTDRYGDEMIEVLKKYKVDSSHMHRKEGKTAVALMDLIGNDRLHTSFDEGVLEGFDLSEEDLQFIKGYDVIHGVIWGKVNHHMPTFKEWGKTVVYDFATDLDDPEIERVLPYVDYGFFSYKQDDAFIRDYLKKAQAKGPKVLIATLGEHGSIAYDGKKYYLQEALPVTVVNTVGAGDSFISGYTYGVIGGQDVPGCLRTAAETSAKIIQMFDPY</sequence>
<feature type="domain" description="Carbohydrate kinase PfkB" evidence="4">
    <location>
        <begin position="20"/>
        <end position="255"/>
    </location>
</feature>
<dbReference type="Pfam" id="PF00294">
    <property type="entry name" value="PfkB"/>
    <property type="match status" value="1"/>
</dbReference>
<dbReference type="PANTHER" id="PTHR43085">
    <property type="entry name" value="HEXOKINASE FAMILY MEMBER"/>
    <property type="match status" value="1"/>
</dbReference>
<keyword evidence="6" id="KW-1185">Reference proteome</keyword>
<dbReference type="RefSeq" id="WP_132085079.1">
    <property type="nucleotide sequence ID" value="NZ_SLUK01000012.1"/>
</dbReference>
<evidence type="ECO:0000256" key="1">
    <source>
        <dbReference type="ARBA" id="ARBA00010688"/>
    </source>
</evidence>
<keyword evidence="3" id="KW-0418">Kinase</keyword>
<dbReference type="InterPro" id="IPR029056">
    <property type="entry name" value="Ribokinase-like"/>
</dbReference>
<dbReference type="NCBIfam" id="NF007321">
    <property type="entry name" value="PRK09813.1"/>
    <property type="match status" value="1"/>
</dbReference>
<protein>
    <submittedName>
        <fullName evidence="5">Fructoselysine 6-kinase</fullName>
    </submittedName>
</protein>
<dbReference type="InterPro" id="IPR011611">
    <property type="entry name" value="PfkB_dom"/>
</dbReference>
<dbReference type="Proteomes" id="UP000294682">
    <property type="component" value="Unassembled WGS sequence"/>
</dbReference>
<dbReference type="SUPFAM" id="SSF53613">
    <property type="entry name" value="Ribokinase-like"/>
    <property type="match status" value="1"/>
</dbReference>
<dbReference type="PANTHER" id="PTHR43085:SF41">
    <property type="entry name" value="FRUCTOSELYSINE 6-KINASE"/>
    <property type="match status" value="1"/>
</dbReference>
<organism evidence="5 6">
    <name type="scientific">Harryflintia acetispora</name>
    <dbReference type="NCBI Taxonomy" id="1849041"/>
    <lineage>
        <taxon>Bacteria</taxon>
        <taxon>Bacillati</taxon>
        <taxon>Bacillota</taxon>
        <taxon>Clostridia</taxon>
        <taxon>Eubacteriales</taxon>
        <taxon>Oscillospiraceae</taxon>
        <taxon>Harryflintia</taxon>
    </lineage>
</organism>
<evidence type="ECO:0000313" key="6">
    <source>
        <dbReference type="Proteomes" id="UP000294682"/>
    </source>
</evidence>
<evidence type="ECO:0000256" key="3">
    <source>
        <dbReference type="ARBA" id="ARBA00022777"/>
    </source>
</evidence>
<dbReference type="EMBL" id="SLUK01000012">
    <property type="protein sequence ID" value="TCL41845.1"/>
    <property type="molecule type" value="Genomic_DNA"/>
</dbReference>
<evidence type="ECO:0000256" key="2">
    <source>
        <dbReference type="ARBA" id="ARBA00022679"/>
    </source>
</evidence>
<gene>
    <name evidence="5" type="ORF">EDD78_11210</name>
</gene>
<dbReference type="InterPro" id="IPR002173">
    <property type="entry name" value="Carboh/pur_kinase_PfkB_CS"/>
</dbReference>
<evidence type="ECO:0000313" key="5">
    <source>
        <dbReference type="EMBL" id="TCL41845.1"/>
    </source>
</evidence>
<accession>A0A9X8UHA7</accession>
<evidence type="ECO:0000259" key="4">
    <source>
        <dbReference type="Pfam" id="PF00294"/>
    </source>
</evidence>
<keyword evidence="2" id="KW-0808">Transferase</keyword>
<dbReference type="GO" id="GO:0016301">
    <property type="term" value="F:kinase activity"/>
    <property type="evidence" value="ECO:0007669"/>
    <property type="project" value="UniProtKB-KW"/>
</dbReference>
<comment type="similarity">
    <text evidence="1">Belongs to the carbohydrate kinase PfkB family.</text>
</comment>
<comment type="caution">
    <text evidence="5">The sequence shown here is derived from an EMBL/GenBank/DDBJ whole genome shotgun (WGS) entry which is preliminary data.</text>
</comment>
<reference evidence="5 6" key="1">
    <citation type="submission" date="2019-03" db="EMBL/GenBank/DDBJ databases">
        <title>Genomic Encyclopedia of Type Strains, Phase IV (KMG-IV): sequencing the most valuable type-strain genomes for metagenomic binning, comparative biology and taxonomic classification.</title>
        <authorList>
            <person name="Goeker M."/>
        </authorList>
    </citation>
    <scope>NUCLEOTIDE SEQUENCE [LARGE SCALE GENOMIC DNA]</scope>
    <source>
        <strain evidence="5 6">DSM 100433</strain>
    </source>
</reference>
<proteinExistence type="inferred from homology"/>
<dbReference type="AlphaFoldDB" id="A0A9X8UHA7"/>
<dbReference type="InterPro" id="IPR050306">
    <property type="entry name" value="PfkB_Carbo_kinase"/>
</dbReference>